<dbReference type="Proteomes" id="UP000195573">
    <property type="component" value="Chromosome"/>
</dbReference>
<dbReference type="GeneID" id="96737710"/>
<reference evidence="3 5" key="2">
    <citation type="submission" date="2019-08" db="EMBL/GenBank/DDBJ databases">
        <title>Bacillus genomes from the desert of Cuatro Cienegas, Coahuila.</title>
        <authorList>
            <person name="Olmedo-Alvarez G."/>
        </authorList>
    </citation>
    <scope>NUCLEOTIDE SEQUENCE [LARGE SCALE GENOMIC DNA]</scope>
    <source>
        <strain evidence="3 5">CH88_3T</strain>
    </source>
</reference>
<reference evidence="2 4" key="1">
    <citation type="submission" date="2017-04" db="EMBL/GenBank/DDBJ databases">
        <title>Complete Genome Sequence of the Bacillus horikoshii 20a strain from Cuatro Cienegas, Coahuila, Mexico.</title>
        <authorList>
            <person name="Zarza E."/>
            <person name="Alcaraz L.D."/>
            <person name="Aguilar-Salinas B."/>
            <person name="Islas A."/>
            <person name="Olmedo-Alvarez G."/>
        </authorList>
    </citation>
    <scope>NUCLEOTIDE SEQUENCE [LARGE SCALE GENOMIC DNA]</scope>
    <source>
        <strain evidence="2 4">20a</strain>
    </source>
</reference>
<keyword evidence="1" id="KW-0472">Membrane</keyword>
<proteinExistence type="predicted"/>
<gene>
    <name evidence="2" type="ORF">B4U37_04620</name>
    <name evidence="3" type="ORF">FZC74_13175</name>
</gene>
<dbReference type="Proteomes" id="UP000323393">
    <property type="component" value="Unassembled WGS sequence"/>
</dbReference>
<evidence type="ECO:0000256" key="1">
    <source>
        <dbReference type="SAM" id="Phobius"/>
    </source>
</evidence>
<keyword evidence="1" id="KW-0812">Transmembrane</keyword>
<sequence>MIQLFLIIGIVAIVVSGMFLGVWTSGQQQRSNYHSETKEHRAFRLKVGIFSGLIGLVSLGLAGLLFYI</sequence>
<evidence type="ECO:0000313" key="2">
    <source>
        <dbReference type="EMBL" id="ART75367.1"/>
    </source>
</evidence>
<name>A0A1Y0CKA1_9BACI</name>
<feature type="transmembrane region" description="Helical" evidence="1">
    <location>
        <begin position="47"/>
        <end position="67"/>
    </location>
</feature>
<accession>A0A1Y0CKA1</accession>
<evidence type="ECO:0000313" key="5">
    <source>
        <dbReference type="Proteomes" id="UP000323393"/>
    </source>
</evidence>
<keyword evidence="1" id="KW-1133">Transmembrane helix</keyword>
<organism evidence="3 5">
    <name type="scientific">Sutcliffiella horikoshii</name>
    <dbReference type="NCBI Taxonomy" id="79883"/>
    <lineage>
        <taxon>Bacteria</taxon>
        <taxon>Bacillati</taxon>
        <taxon>Bacillota</taxon>
        <taxon>Bacilli</taxon>
        <taxon>Bacillales</taxon>
        <taxon>Bacillaceae</taxon>
        <taxon>Sutcliffiella</taxon>
    </lineage>
</organism>
<protein>
    <submittedName>
        <fullName evidence="3">Uncharacterized protein</fullName>
    </submittedName>
</protein>
<dbReference type="Pfam" id="PF17247">
    <property type="entry name" value="DUF5316"/>
    <property type="match status" value="1"/>
</dbReference>
<dbReference type="InterPro" id="IPR035167">
    <property type="entry name" value="DUF5316"/>
</dbReference>
<feature type="transmembrane region" description="Helical" evidence="1">
    <location>
        <begin position="6"/>
        <end position="26"/>
    </location>
</feature>
<dbReference type="KEGG" id="bhk:B4U37_04620"/>
<evidence type="ECO:0000313" key="4">
    <source>
        <dbReference type="Proteomes" id="UP000195573"/>
    </source>
</evidence>
<keyword evidence="4" id="KW-1185">Reference proteome</keyword>
<dbReference type="EMBL" id="VTEU01000004">
    <property type="protein sequence ID" value="TYS58743.1"/>
    <property type="molecule type" value="Genomic_DNA"/>
</dbReference>
<dbReference type="EMBL" id="CP020880">
    <property type="protein sequence ID" value="ART75367.1"/>
    <property type="molecule type" value="Genomic_DNA"/>
</dbReference>
<dbReference type="RefSeq" id="WP_088017289.1">
    <property type="nucleotide sequence ID" value="NZ_CP020880.1"/>
</dbReference>
<dbReference type="AlphaFoldDB" id="A0A1Y0CKA1"/>
<evidence type="ECO:0000313" key="3">
    <source>
        <dbReference type="EMBL" id="TYS58743.1"/>
    </source>
</evidence>